<feature type="region of interest" description="Disordered" evidence="1">
    <location>
        <begin position="89"/>
        <end position="150"/>
    </location>
</feature>
<dbReference type="InterPro" id="IPR043459">
    <property type="entry name" value="NFD6/NOXY2-like"/>
</dbReference>
<dbReference type="PANTHER" id="PTHR33156">
    <property type="entry name" value="OS02G0230000 PROTEIN"/>
    <property type="match status" value="1"/>
</dbReference>
<sequence>MSATAAARSFLRSTAARTSAAARLACAPKPGSKPAFSPFRISKQSPLSPRIFRSPVEMSCCVETMLPYHTATASALLNSMLSVSRRSYGWTPEGNGRTQIRAKRSLGQADSGKRGDSDSSAILRSTEEEVDDEEYLGQVPDSSKAVPQISSPPTASGLYWPRSIHNHSDTAIFVPGLRGSAVQNRRRCQQRGPVSKRRRQF</sequence>
<dbReference type="Proteomes" id="UP001314170">
    <property type="component" value="Unassembled WGS sequence"/>
</dbReference>
<keyword evidence="3" id="KW-1185">Reference proteome</keyword>
<evidence type="ECO:0008006" key="4">
    <source>
        <dbReference type="Google" id="ProtNLM"/>
    </source>
</evidence>
<reference evidence="2 3" key="1">
    <citation type="submission" date="2024-01" db="EMBL/GenBank/DDBJ databases">
        <authorList>
            <person name="Waweru B."/>
        </authorList>
    </citation>
    <scope>NUCLEOTIDE SEQUENCE [LARGE SCALE GENOMIC DNA]</scope>
</reference>
<accession>A0AAV1SJW1</accession>
<evidence type="ECO:0000313" key="3">
    <source>
        <dbReference type="Proteomes" id="UP001314170"/>
    </source>
</evidence>
<dbReference type="EMBL" id="CAWUPB010001184">
    <property type="protein sequence ID" value="CAK7350542.1"/>
    <property type="molecule type" value="Genomic_DNA"/>
</dbReference>
<gene>
    <name evidence="2" type="ORF">DCAF_LOCUS23278</name>
</gene>
<evidence type="ECO:0000256" key="1">
    <source>
        <dbReference type="SAM" id="MobiDB-lite"/>
    </source>
</evidence>
<dbReference type="AlphaFoldDB" id="A0AAV1SJW1"/>
<evidence type="ECO:0000313" key="2">
    <source>
        <dbReference type="EMBL" id="CAK7350542.1"/>
    </source>
</evidence>
<name>A0AAV1SJW1_9ROSI</name>
<dbReference type="GO" id="GO:0005739">
    <property type="term" value="C:mitochondrion"/>
    <property type="evidence" value="ECO:0007669"/>
    <property type="project" value="TreeGrafter"/>
</dbReference>
<dbReference type="PANTHER" id="PTHR33156:SF59">
    <property type="entry name" value="PROTEIN NUCLEAR FUSION DEFECTIVE 6, CHLOROPLASTIC_MITOCHONDRIAL-LIKE"/>
    <property type="match status" value="1"/>
</dbReference>
<proteinExistence type="predicted"/>
<comment type="caution">
    <text evidence="2">The sequence shown here is derived from an EMBL/GenBank/DDBJ whole genome shotgun (WGS) entry which is preliminary data.</text>
</comment>
<protein>
    <recommendedName>
        <fullName evidence="4">Protein NUCLEAR FUSION DEFECTIVE 6, chloroplastic/mitochondrial-like</fullName>
    </recommendedName>
</protein>
<organism evidence="2 3">
    <name type="scientific">Dovyalis caffra</name>
    <dbReference type="NCBI Taxonomy" id="77055"/>
    <lineage>
        <taxon>Eukaryota</taxon>
        <taxon>Viridiplantae</taxon>
        <taxon>Streptophyta</taxon>
        <taxon>Embryophyta</taxon>
        <taxon>Tracheophyta</taxon>
        <taxon>Spermatophyta</taxon>
        <taxon>Magnoliopsida</taxon>
        <taxon>eudicotyledons</taxon>
        <taxon>Gunneridae</taxon>
        <taxon>Pentapetalae</taxon>
        <taxon>rosids</taxon>
        <taxon>fabids</taxon>
        <taxon>Malpighiales</taxon>
        <taxon>Salicaceae</taxon>
        <taxon>Flacourtieae</taxon>
        <taxon>Dovyalis</taxon>
    </lineage>
</organism>